<accession>A0A9P6M9R8</accession>
<comment type="caution">
    <text evidence="3">The sequence shown here is derived from an EMBL/GenBank/DDBJ whole genome shotgun (WGS) entry which is preliminary data.</text>
</comment>
<evidence type="ECO:0000313" key="3">
    <source>
        <dbReference type="EMBL" id="KAF9983137.1"/>
    </source>
</evidence>
<organism evidence="3 4">
    <name type="scientific">Modicella reniformis</name>
    <dbReference type="NCBI Taxonomy" id="1440133"/>
    <lineage>
        <taxon>Eukaryota</taxon>
        <taxon>Fungi</taxon>
        <taxon>Fungi incertae sedis</taxon>
        <taxon>Mucoromycota</taxon>
        <taxon>Mortierellomycotina</taxon>
        <taxon>Mortierellomycetes</taxon>
        <taxon>Mortierellales</taxon>
        <taxon>Mortierellaceae</taxon>
        <taxon>Modicella</taxon>
    </lineage>
</organism>
<reference evidence="3" key="1">
    <citation type="journal article" date="2020" name="Fungal Divers.">
        <title>Resolving the Mortierellaceae phylogeny through synthesis of multi-gene phylogenetics and phylogenomics.</title>
        <authorList>
            <person name="Vandepol N."/>
            <person name="Liber J."/>
            <person name="Desiro A."/>
            <person name="Na H."/>
            <person name="Kennedy M."/>
            <person name="Barry K."/>
            <person name="Grigoriev I.V."/>
            <person name="Miller A.N."/>
            <person name="O'Donnell K."/>
            <person name="Stajich J.E."/>
            <person name="Bonito G."/>
        </authorList>
    </citation>
    <scope>NUCLEOTIDE SEQUENCE</scope>
    <source>
        <strain evidence="3">MES-2147</strain>
    </source>
</reference>
<dbReference type="OrthoDB" id="191139at2759"/>
<comment type="similarity">
    <text evidence="1">Belongs to the short-chain dehydrogenases/reductases (SDR) family.</text>
</comment>
<proteinExistence type="inferred from homology"/>
<dbReference type="GO" id="GO:0016491">
    <property type="term" value="F:oxidoreductase activity"/>
    <property type="evidence" value="ECO:0007669"/>
    <property type="project" value="UniProtKB-KW"/>
</dbReference>
<name>A0A9P6M9R8_9FUNG</name>
<dbReference type="AlphaFoldDB" id="A0A9P6M9R8"/>
<dbReference type="PRINTS" id="PR00081">
    <property type="entry name" value="GDHRDH"/>
</dbReference>
<dbReference type="InterPro" id="IPR002347">
    <property type="entry name" value="SDR_fam"/>
</dbReference>
<dbReference type="PANTHER" id="PTHR24320">
    <property type="entry name" value="RETINOL DEHYDROGENASE"/>
    <property type="match status" value="1"/>
</dbReference>
<dbReference type="PANTHER" id="PTHR24320:SF148">
    <property type="entry name" value="NAD(P)-BINDING ROSSMANN-FOLD SUPERFAMILY PROTEIN"/>
    <property type="match status" value="1"/>
</dbReference>
<keyword evidence="2" id="KW-0560">Oxidoreductase</keyword>
<dbReference type="Proteomes" id="UP000749646">
    <property type="component" value="Unassembled WGS sequence"/>
</dbReference>
<evidence type="ECO:0000313" key="4">
    <source>
        <dbReference type="Proteomes" id="UP000749646"/>
    </source>
</evidence>
<dbReference type="InterPro" id="IPR036291">
    <property type="entry name" value="NAD(P)-bd_dom_sf"/>
</dbReference>
<dbReference type="SUPFAM" id="SSF51735">
    <property type="entry name" value="NAD(P)-binding Rossmann-fold domains"/>
    <property type="match status" value="1"/>
</dbReference>
<sequence length="311" mass="35222">MPLQNLFRKPKFWRTFLDGSHYSYDDVPDLTGQVAIVTGATGSVGYATVVALAAHGAHIFLACRNRIKAEEAIERAHADILKPHAGLKFRDLELTEAGYENHFGINHLGYFVFTAALLERIRESVPAGIVIFSFMAHELTRRSISRTCCDDKIRQSAMMRYGQSKLANILFAKVLARRLRNYRVWVILHTRGWIESHVRQAMLESDSQPFRAFCRVWLFIAYKARDDALTPLYLVSSPNVLEKDIRVMYFIPIANELEPNPISEKHQSSGGAVGLLREGSSRRQQGIGEFHLHPVDIIGEVATSGRKEWSQ</sequence>
<evidence type="ECO:0000256" key="2">
    <source>
        <dbReference type="ARBA" id="ARBA00023002"/>
    </source>
</evidence>
<gene>
    <name evidence="3" type="ORF">BGZ65_002137</name>
</gene>
<evidence type="ECO:0008006" key="5">
    <source>
        <dbReference type="Google" id="ProtNLM"/>
    </source>
</evidence>
<keyword evidence="4" id="KW-1185">Reference proteome</keyword>
<dbReference type="EMBL" id="JAAAHW010003509">
    <property type="protein sequence ID" value="KAF9983137.1"/>
    <property type="molecule type" value="Genomic_DNA"/>
</dbReference>
<protein>
    <recommendedName>
        <fullName evidence="5">NAD(P)-binding protein</fullName>
    </recommendedName>
</protein>
<evidence type="ECO:0000256" key="1">
    <source>
        <dbReference type="ARBA" id="ARBA00006484"/>
    </source>
</evidence>
<dbReference type="Gene3D" id="3.40.50.720">
    <property type="entry name" value="NAD(P)-binding Rossmann-like Domain"/>
    <property type="match status" value="1"/>
</dbReference>